<dbReference type="SMART" id="SM00239">
    <property type="entry name" value="C2"/>
    <property type="match status" value="1"/>
</dbReference>
<sequence>MKTKIKFFLHKDYFLSTSTTRFKHYNSTNMSHETLQVIVVEGRNLKDKDTFGQNDAYIELYLDKNYKQRTSTIKDTNSPVWNETFNFNLLKGQDHLHIQVYDEDVVGKDSIGAAKISLKKIQQAGGKLDEWIKLPAHLGLGSNGEIHLILRLS</sequence>
<evidence type="ECO:0000313" key="6">
    <source>
        <dbReference type="Proteomes" id="UP000663825"/>
    </source>
</evidence>
<keyword evidence="2" id="KW-0106">Calcium</keyword>
<comment type="caution">
    <text evidence="5">The sequence shown here is derived from an EMBL/GenBank/DDBJ whole genome shotgun (WGS) entry which is preliminary data.</text>
</comment>
<dbReference type="GO" id="GO:0016020">
    <property type="term" value="C:membrane"/>
    <property type="evidence" value="ECO:0007669"/>
    <property type="project" value="TreeGrafter"/>
</dbReference>
<dbReference type="EMBL" id="CAJNYD010002196">
    <property type="protein sequence ID" value="CAF3401291.1"/>
    <property type="molecule type" value="Genomic_DNA"/>
</dbReference>
<feature type="domain" description="C2" evidence="3">
    <location>
        <begin position="16"/>
        <end position="132"/>
    </location>
</feature>
<keyword evidence="1" id="KW-0479">Metal-binding</keyword>
<dbReference type="InterPro" id="IPR000008">
    <property type="entry name" value="C2_dom"/>
</dbReference>
<dbReference type="SUPFAM" id="SSF49562">
    <property type="entry name" value="C2 domain (Calcium/lipid-binding domain, CaLB)"/>
    <property type="match status" value="1"/>
</dbReference>
<name>A0A818DWN6_9BILA</name>
<gene>
    <name evidence="4" type="ORF">LUA448_LOCUS17621</name>
    <name evidence="5" type="ORF">TIS948_LOCUS32097</name>
</gene>
<dbReference type="PRINTS" id="PR00360">
    <property type="entry name" value="C2DOMAIN"/>
</dbReference>
<organism evidence="5 6">
    <name type="scientific">Rotaria socialis</name>
    <dbReference type="NCBI Taxonomy" id="392032"/>
    <lineage>
        <taxon>Eukaryota</taxon>
        <taxon>Metazoa</taxon>
        <taxon>Spiralia</taxon>
        <taxon>Gnathifera</taxon>
        <taxon>Rotifera</taxon>
        <taxon>Eurotatoria</taxon>
        <taxon>Bdelloidea</taxon>
        <taxon>Philodinida</taxon>
        <taxon>Philodinidae</taxon>
        <taxon>Rotaria</taxon>
    </lineage>
</organism>
<evidence type="ECO:0000259" key="3">
    <source>
        <dbReference type="PROSITE" id="PS50004"/>
    </source>
</evidence>
<dbReference type="Gene3D" id="2.60.40.150">
    <property type="entry name" value="C2 domain"/>
    <property type="match status" value="1"/>
</dbReference>
<proteinExistence type="predicted"/>
<dbReference type="Pfam" id="PF00168">
    <property type="entry name" value="C2"/>
    <property type="match status" value="1"/>
</dbReference>
<accession>A0A818DWN6</accession>
<dbReference type="InterPro" id="IPR035892">
    <property type="entry name" value="C2_domain_sf"/>
</dbReference>
<dbReference type="AlphaFoldDB" id="A0A818DWN6"/>
<dbReference type="EMBL" id="CAJNXB010005878">
    <property type="protein sequence ID" value="CAF3453373.1"/>
    <property type="molecule type" value="Genomic_DNA"/>
</dbReference>
<evidence type="ECO:0000256" key="2">
    <source>
        <dbReference type="ARBA" id="ARBA00022837"/>
    </source>
</evidence>
<dbReference type="OrthoDB" id="270970at2759"/>
<evidence type="ECO:0000313" key="5">
    <source>
        <dbReference type="EMBL" id="CAF3453373.1"/>
    </source>
</evidence>
<dbReference type="Proteomes" id="UP000663833">
    <property type="component" value="Unassembled WGS sequence"/>
</dbReference>
<evidence type="ECO:0000256" key="1">
    <source>
        <dbReference type="ARBA" id="ARBA00022723"/>
    </source>
</evidence>
<dbReference type="PANTHER" id="PTHR45911:SF4">
    <property type="entry name" value="MULTIPLE C2 AND TRANSMEMBRANE DOMAIN-CONTAINING PROTEIN"/>
    <property type="match status" value="1"/>
</dbReference>
<dbReference type="PANTHER" id="PTHR45911">
    <property type="entry name" value="C2 DOMAIN-CONTAINING PROTEIN"/>
    <property type="match status" value="1"/>
</dbReference>
<protein>
    <recommendedName>
        <fullName evidence="3">C2 domain-containing protein</fullName>
    </recommendedName>
</protein>
<dbReference type="GO" id="GO:0005509">
    <property type="term" value="F:calcium ion binding"/>
    <property type="evidence" value="ECO:0007669"/>
    <property type="project" value="TreeGrafter"/>
</dbReference>
<dbReference type="Proteomes" id="UP000663825">
    <property type="component" value="Unassembled WGS sequence"/>
</dbReference>
<dbReference type="PROSITE" id="PS50004">
    <property type="entry name" value="C2"/>
    <property type="match status" value="1"/>
</dbReference>
<reference evidence="5" key="1">
    <citation type="submission" date="2021-02" db="EMBL/GenBank/DDBJ databases">
        <authorList>
            <person name="Nowell W R."/>
        </authorList>
    </citation>
    <scope>NUCLEOTIDE SEQUENCE</scope>
</reference>
<dbReference type="CDD" id="cd00030">
    <property type="entry name" value="C2"/>
    <property type="match status" value="1"/>
</dbReference>
<evidence type="ECO:0000313" key="4">
    <source>
        <dbReference type="EMBL" id="CAF3401291.1"/>
    </source>
</evidence>